<reference evidence="1 2" key="1">
    <citation type="journal article" date="2019" name="Sci. Rep.">
        <title>Orb-weaving spider Araneus ventricosus genome elucidates the spidroin gene catalogue.</title>
        <authorList>
            <person name="Kono N."/>
            <person name="Nakamura H."/>
            <person name="Ohtoshi R."/>
            <person name="Moran D.A.P."/>
            <person name="Shinohara A."/>
            <person name="Yoshida Y."/>
            <person name="Fujiwara M."/>
            <person name="Mori M."/>
            <person name="Tomita M."/>
            <person name="Arakawa K."/>
        </authorList>
    </citation>
    <scope>NUCLEOTIDE SEQUENCE [LARGE SCALE GENOMIC DNA]</scope>
</reference>
<dbReference type="Proteomes" id="UP000499080">
    <property type="component" value="Unassembled WGS sequence"/>
</dbReference>
<organism evidence="1 2">
    <name type="scientific">Araneus ventricosus</name>
    <name type="common">Orbweaver spider</name>
    <name type="synonym">Epeira ventricosa</name>
    <dbReference type="NCBI Taxonomy" id="182803"/>
    <lineage>
        <taxon>Eukaryota</taxon>
        <taxon>Metazoa</taxon>
        <taxon>Ecdysozoa</taxon>
        <taxon>Arthropoda</taxon>
        <taxon>Chelicerata</taxon>
        <taxon>Arachnida</taxon>
        <taxon>Araneae</taxon>
        <taxon>Araneomorphae</taxon>
        <taxon>Entelegynae</taxon>
        <taxon>Araneoidea</taxon>
        <taxon>Araneidae</taxon>
        <taxon>Araneus</taxon>
    </lineage>
</organism>
<accession>A0A4Y2VW96</accession>
<gene>
    <name evidence="1" type="ORF">AVEN_250113_1</name>
</gene>
<keyword evidence="2" id="KW-1185">Reference proteome</keyword>
<dbReference type="AlphaFoldDB" id="A0A4Y2VW96"/>
<proteinExistence type="predicted"/>
<dbReference type="OrthoDB" id="8039827at2759"/>
<evidence type="ECO:0000313" key="1">
    <source>
        <dbReference type="EMBL" id="GBO29012.1"/>
    </source>
</evidence>
<dbReference type="Pfam" id="PF14223">
    <property type="entry name" value="Retrotran_gag_2"/>
    <property type="match status" value="1"/>
</dbReference>
<comment type="caution">
    <text evidence="1">The sequence shown here is derived from an EMBL/GenBank/DDBJ whole genome shotgun (WGS) entry which is preliminary data.</text>
</comment>
<protein>
    <submittedName>
        <fullName evidence="1">Uncharacterized protein</fullName>
    </submittedName>
</protein>
<evidence type="ECO:0000313" key="2">
    <source>
        <dbReference type="Proteomes" id="UP000499080"/>
    </source>
</evidence>
<name>A0A4Y2VW96_ARAVE</name>
<sequence length="107" mass="12649">MAGYSIEKLNASNYSSWSMDMKFVLMERGLWEIVNGAELSPEKAENLDEDLREYKSRCNMAISLIYLNIEKDYRKVIETFEDPVLVWTALAKYFRPDSQSFHMKIFF</sequence>
<dbReference type="EMBL" id="BGPR01052132">
    <property type="protein sequence ID" value="GBO29012.1"/>
    <property type="molecule type" value="Genomic_DNA"/>
</dbReference>